<evidence type="ECO:0000256" key="1">
    <source>
        <dbReference type="SAM" id="SignalP"/>
    </source>
</evidence>
<reference evidence="2" key="1">
    <citation type="journal article" date="2023" name="Mol. Phylogenet. Evol.">
        <title>Genome-scale phylogeny and comparative genomics of the fungal order Sordariales.</title>
        <authorList>
            <person name="Hensen N."/>
            <person name="Bonometti L."/>
            <person name="Westerberg I."/>
            <person name="Brannstrom I.O."/>
            <person name="Guillou S."/>
            <person name="Cros-Aarteil S."/>
            <person name="Calhoun S."/>
            <person name="Haridas S."/>
            <person name="Kuo A."/>
            <person name="Mondo S."/>
            <person name="Pangilinan J."/>
            <person name="Riley R."/>
            <person name="LaButti K."/>
            <person name="Andreopoulos B."/>
            <person name="Lipzen A."/>
            <person name="Chen C."/>
            <person name="Yan M."/>
            <person name="Daum C."/>
            <person name="Ng V."/>
            <person name="Clum A."/>
            <person name="Steindorff A."/>
            <person name="Ohm R.A."/>
            <person name="Martin F."/>
            <person name="Silar P."/>
            <person name="Natvig D.O."/>
            <person name="Lalanne C."/>
            <person name="Gautier V."/>
            <person name="Ament-Velasquez S.L."/>
            <person name="Kruys A."/>
            <person name="Hutchinson M.I."/>
            <person name="Powell A.J."/>
            <person name="Barry K."/>
            <person name="Miller A.N."/>
            <person name="Grigoriev I.V."/>
            <person name="Debuchy R."/>
            <person name="Gladieux P."/>
            <person name="Hiltunen Thoren M."/>
            <person name="Johannesson H."/>
        </authorList>
    </citation>
    <scope>NUCLEOTIDE SEQUENCE</scope>
    <source>
        <strain evidence="2">PSN243</strain>
    </source>
</reference>
<dbReference type="AlphaFoldDB" id="A0AAV9FZA7"/>
<protein>
    <recommendedName>
        <fullName evidence="4">Ubiquitin 3 binding protein But2 C-terminal domain-containing protein</fullName>
    </recommendedName>
</protein>
<feature type="signal peptide" evidence="1">
    <location>
        <begin position="1"/>
        <end position="21"/>
    </location>
</feature>
<organism evidence="2 3">
    <name type="scientific">Podospora aff. communis PSN243</name>
    <dbReference type="NCBI Taxonomy" id="3040156"/>
    <lineage>
        <taxon>Eukaryota</taxon>
        <taxon>Fungi</taxon>
        <taxon>Dikarya</taxon>
        <taxon>Ascomycota</taxon>
        <taxon>Pezizomycotina</taxon>
        <taxon>Sordariomycetes</taxon>
        <taxon>Sordariomycetidae</taxon>
        <taxon>Sordariales</taxon>
        <taxon>Podosporaceae</taxon>
        <taxon>Podospora</taxon>
    </lineage>
</organism>
<reference evidence="2" key="2">
    <citation type="submission" date="2023-05" db="EMBL/GenBank/DDBJ databases">
        <authorList>
            <consortium name="Lawrence Berkeley National Laboratory"/>
            <person name="Steindorff A."/>
            <person name="Hensen N."/>
            <person name="Bonometti L."/>
            <person name="Westerberg I."/>
            <person name="Brannstrom I.O."/>
            <person name="Guillou S."/>
            <person name="Cros-Aarteil S."/>
            <person name="Calhoun S."/>
            <person name="Haridas S."/>
            <person name="Kuo A."/>
            <person name="Mondo S."/>
            <person name="Pangilinan J."/>
            <person name="Riley R."/>
            <person name="Labutti K."/>
            <person name="Andreopoulos B."/>
            <person name="Lipzen A."/>
            <person name="Chen C."/>
            <person name="Yanf M."/>
            <person name="Daum C."/>
            <person name="Ng V."/>
            <person name="Clum A."/>
            <person name="Ohm R."/>
            <person name="Martin F."/>
            <person name="Silar P."/>
            <person name="Natvig D."/>
            <person name="Lalanne C."/>
            <person name="Gautier V."/>
            <person name="Ament-Velasquez S.L."/>
            <person name="Kruys A."/>
            <person name="Hutchinson M.I."/>
            <person name="Powell A.J."/>
            <person name="Barry K."/>
            <person name="Miller A.N."/>
            <person name="Grigoriev I.V."/>
            <person name="Debuchy R."/>
            <person name="Gladieux P."/>
            <person name="Thoren M.H."/>
            <person name="Johannesson H."/>
        </authorList>
    </citation>
    <scope>NUCLEOTIDE SEQUENCE</scope>
    <source>
        <strain evidence="2">PSN243</strain>
    </source>
</reference>
<dbReference type="EMBL" id="MU866018">
    <property type="protein sequence ID" value="KAK4442391.1"/>
    <property type="molecule type" value="Genomic_DNA"/>
</dbReference>
<name>A0AAV9FZA7_9PEZI</name>
<evidence type="ECO:0000313" key="3">
    <source>
        <dbReference type="Proteomes" id="UP001321760"/>
    </source>
</evidence>
<keyword evidence="3" id="KW-1185">Reference proteome</keyword>
<proteinExistence type="predicted"/>
<accession>A0AAV9FZA7</accession>
<sequence length="200" mass="22173">MTCLRRLSIPLLTLLLPAIKAQTSLQLWEITRLTTSGMPYRSESACHDPLNTIAVEIHDPNTYPILTPGSLNLTTSETQTTQCIAKFPYCSPLYNQPFNCTDASHGRWSFTFFPTDERTDTAFWNPGQNFTLSIRFVFSGSESESESESGSGVEKGVLYTGQASFSVWENLRGLCSAGGVCSFSLREEAVPVLVRQREVV</sequence>
<keyword evidence="1" id="KW-0732">Signal</keyword>
<gene>
    <name evidence="2" type="ORF">QBC34DRAFT_363836</name>
</gene>
<comment type="caution">
    <text evidence="2">The sequence shown here is derived from an EMBL/GenBank/DDBJ whole genome shotgun (WGS) entry which is preliminary data.</text>
</comment>
<feature type="chain" id="PRO_5043451667" description="Ubiquitin 3 binding protein But2 C-terminal domain-containing protein" evidence="1">
    <location>
        <begin position="22"/>
        <end position="200"/>
    </location>
</feature>
<evidence type="ECO:0008006" key="4">
    <source>
        <dbReference type="Google" id="ProtNLM"/>
    </source>
</evidence>
<dbReference type="Proteomes" id="UP001321760">
    <property type="component" value="Unassembled WGS sequence"/>
</dbReference>
<evidence type="ECO:0000313" key="2">
    <source>
        <dbReference type="EMBL" id="KAK4442391.1"/>
    </source>
</evidence>